<evidence type="ECO:0000313" key="3">
    <source>
        <dbReference type="Proteomes" id="UP000288547"/>
    </source>
</evidence>
<name>A0A3S4DIX1_9MICO</name>
<dbReference type="GO" id="GO:0008721">
    <property type="term" value="F:D-serine ammonia-lyase activity"/>
    <property type="evidence" value="ECO:0007669"/>
    <property type="project" value="TreeGrafter"/>
</dbReference>
<dbReference type="SUPFAM" id="SSF51419">
    <property type="entry name" value="PLP-binding barrel"/>
    <property type="match status" value="1"/>
</dbReference>
<comment type="caution">
    <text evidence="2">The sequence shown here is derived from an EMBL/GenBank/DDBJ whole genome shotgun (WGS) entry which is preliminary data.</text>
</comment>
<dbReference type="RefSeq" id="WP_128495673.1">
    <property type="nucleotide sequence ID" value="NZ_RZNB01000005.1"/>
</dbReference>
<accession>A0A3S4DIX1</accession>
<evidence type="ECO:0000313" key="2">
    <source>
        <dbReference type="EMBL" id="RWZ49626.1"/>
    </source>
</evidence>
<organism evidence="2 3">
    <name type="scientific">Labedella phragmitis</name>
    <dbReference type="NCBI Taxonomy" id="2498849"/>
    <lineage>
        <taxon>Bacteria</taxon>
        <taxon>Bacillati</taxon>
        <taxon>Actinomycetota</taxon>
        <taxon>Actinomycetes</taxon>
        <taxon>Micrococcales</taxon>
        <taxon>Microbacteriaceae</taxon>
        <taxon>Labedella</taxon>
    </lineage>
</organism>
<dbReference type="EMBL" id="RZNB01000005">
    <property type="protein sequence ID" value="RWZ49626.1"/>
    <property type="molecule type" value="Genomic_DNA"/>
</dbReference>
<dbReference type="PANTHER" id="PTHR28004:SF2">
    <property type="entry name" value="D-SERINE DEHYDRATASE"/>
    <property type="match status" value="1"/>
</dbReference>
<dbReference type="Gene3D" id="3.20.20.10">
    <property type="entry name" value="Alanine racemase"/>
    <property type="match status" value="1"/>
</dbReference>
<dbReference type="InterPro" id="IPR051466">
    <property type="entry name" value="D-amino_acid_metab_enzyme"/>
</dbReference>
<dbReference type="PANTHER" id="PTHR28004">
    <property type="entry name" value="ZGC:162816-RELATED"/>
    <property type="match status" value="1"/>
</dbReference>
<dbReference type="AlphaFoldDB" id="A0A3S4DIX1"/>
<reference evidence="2 3" key="1">
    <citation type="submission" date="2018-12" db="EMBL/GenBank/DDBJ databases">
        <authorList>
            <person name="Li F."/>
        </authorList>
    </citation>
    <scope>NUCLEOTIDE SEQUENCE [LARGE SCALE GENOMIC DNA]</scope>
    <source>
        <strain evidence="2 3">11W25H-1</strain>
    </source>
</reference>
<keyword evidence="3" id="KW-1185">Reference proteome</keyword>
<evidence type="ECO:0000259" key="1">
    <source>
        <dbReference type="Pfam" id="PF01168"/>
    </source>
</evidence>
<dbReference type="GO" id="GO:0036088">
    <property type="term" value="P:D-serine catabolic process"/>
    <property type="evidence" value="ECO:0007669"/>
    <property type="project" value="TreeGrafter"/>
</dbReference>
<dbReference type="OrthoDB" id="2445260at2"/>
<proteinExistence type="predicted"/>
<gene>
    <name evidence="2" type="ORF">ELQ90_12770</name>
</gene>
<protein>
    <submittedName>
        <fullName evidence="2">Amino acid deaminase/aldolase</fullName>
    </submittedName>
</protein>
<dbReference type="Proteomes" id="UP000288547">
    <property type="component" value="Unassembled WGS sequence"/>
</dbReference>
<dbReference type="Pfam" id="PF01168">
    <property type="entry name" value="Ala_racemase_N"/>
    <property type="match status" value="1"/>
</dbReference>
<sequence length="420" mass="45102">MPISLENGGRASVARAPWRDPAAHWKSIADATASVDAPVAVLHADAVRFNAHDIVRRASGKPVRIASKSLRVRSVIEALLELDGFAGVLAYTLPEALWLSETIDDVVVGYPTADRGALERLATSPRGAARVTVMIDSVEHLDLIDSVRAPAERETIRVCLELDASWRSRGPLGTVGVHRSPLHEPHELETVARAVVDRPGFSLVGIMSYEAQIAGVADRAGRRAYNATVAFMQNRSMAELLDRRGAAVERVRRIADLEFVNGGGTGSLERTTQDPSITEVAAGSGVFAGHLFDGYGHFAPAPAAAFGLTVVRRPEADVATVLGGGFVASGPPGPDRLPSPVWPAGLEYIPRESAGEVQTPLRGGAARSLRIGDRVWFRHTKSGELSERVDRFHWLDAAEDGIVRVTDDLPTYRGEGRSFV</sequence>
<dbReference type="InterPro" id="IPR029066">
    <property type="entry name" value="PLP-binding_barrel"/>
</dbReference>
<dbReference type="InterPro" id="IPR001608">
    <property type="entry name" value="Ala_racemase_N"/>
</dbReference>
<feature type="domain" description="Alanine racemase N-terminal" evidence="1">
    <location>
        <begin position="43"/>
        <end position="241"/>
    </location>
</feature>